<feature type="domain" description="Tyrosinase copper-binding" evidence="5">
    <location>
        <begin position="259"/>
        <end position="270"/>
    </location>
</feature>
<dbReference type="GO" id="GO:0016491">
    <property type="term" value="F:oxidoreductase activity"/>
    <property type="evidence" value="ECO:0007669"/>
    <property type="project" value="InterPro"/>
</dbReference>
<dbReference type="AlphaFoldDB" id="A0A9P7USK2"/>
<dbReference type="Pfam" id="PF00264">
    <property type="entry name" value="Tyrosinase"/>
    <property type="match status" value="1"/>
</dbReference>
<feature type="chain" id="PRO_5040301226" description="Tyrosinase copper-binding domain-containing protein" evidence="3">
    <location>
        <begin position="26"/>
        <end position="337"/>
    </location>
</feature>
<evidence type="ECO:0000259" key="5">
    <source>
        <dbReference type="PROSITE" id="PS00498"/>
    </source>
</evidence>
<evidence type="ECO:0000256" key="1">
    <source>
        <dbReference type="ARBA" id="ARBA00022723"/>
    </source>
</evidence>
<dbReference type="InterPro" id="IPR002227">
    <property type="entry name" value="Tyrosinase_Cu-bd"/>
</dbReference>
<dbReference type="InterPro" id="IPR050316">
    <property type="entry name" value="Tyrosinase/Hemocyanin"/>
</dbReference>
<dbReference type="Proteomes" id="UP001049176">
    <property type="component" value="Chromosome 5"/>
</dbReference>
<evidence type="ECO:0000256" key="3">
    <source>
        <dbReference type="SAM" id="SignalP"/>
    </source>
</evidence>
<organism evidence="6 7">
    <name type="scientific">Marasmius oreades</name>
    <name type="common">fairy-ring Marasmius</name>
    <dbReference type="NCBI Taxonomy" id="181124"/>
    <lineage>
        <taxon>Eukaryota</taxon>
        <taxon>Fungi</taxon>
        <taxon>Dikarya</taxon>
        <taxon>Basidiomycota</taxon>
        <taxon>Agaricomycotina</taxon>
        <taxon>Agaricomycetes</taxon>
        <taxon>Agaricomycetidae</taxon>
        <taxon>Agaricales</taxon>
        <taxon>Marasmiineae</taxon>
        <taxon>Marasmiaceae</taxon>
        <taxon>Marasmius</taxon>
    </lineage>
</organism>
<dbReference type="EMBL" id="CM032185">
    <property type="protein sequence ID" value="KAG7092538.1"/>
    <property type="molecule type" value="Genomic_DNA"/>
</dbReference>
<dbReference type="GO" id="GO:0046872">
    <property type="term" value="F:metal ion binding"/>
    <property type="evidence" value="ECO:0007669"/>
    <property type="project" value="UniProtKB-KW"/>
</dbReference>
<evidence type="ECO:0000313" key="6">
    <source>
        <dbReference type="EMBL" id="KAG7092538.1"/>
    </source>
</evidence>
<dbReference type="PROSITE" id="PS00497">
    <property type="entry name" value="TYROSINASE_1"/>
    <property type="match status" value="1"/>
</dbReference>
<feature type="signal peptide" evidence="3">
    <location>
        <begin position="1"/>
        <end position="25"/>
    </location>
</feature>
<gene>
    <name evidence="6" type="ORF">E1B28_008888</name>
</gene>
<dbReference type="PRINTS" id="PR00092">
    <property type="entry name" value="TYROSINASE"/>
</dbReference>
<name>A0A9P7USK2_9AGAR</name>
<dbReference type="PANTHER" id="PTHR11474">
    <property type="entry name" value="TYROSINASE FAMILY MEMBER"/>
    <property type="match status" value="1"/>
</dbReference>
<feature type="domain" description="Tyrosinase copper-binding" evidence="4">
    <location>
        <begin position="87"/>
        <end position="104"/>
    </location>
</feature>
<dbReference type="PROSITE" id="PS00498">
    <property type="entry name" value="TYROSINASE_2"/>
    <property type="match status" value="1"/>
</dbReference>
<evidence type="ECO:0000259" key="4">
    <source>
        <dbReference type="PROSITE" id="PS00497"/>
    </source>
</evidence>
<reference evidence="6" key="1">
    <citation type="journal article" date="2021" name="Genome Biol. Evol.">
        <title>The assembled and annotated genome of the fairy-ring fungus Marasmius oreades.</title>
        <authorList>
            <person name="Hiltunen M."/>
            <person name="Ament-Velasquez S.L."/>
            <person name="Johannesson H."/>
        </authorList>
    </citation>
    <scope>NUCLEOTIDE SEQUENCE</scope>
    <source>
        <strain evidence="6">03SP1</strain>
    </source>
</reference>
<keyword evidence="3" id="KW-0732">Signal</keyword>
<keyword evidence="1" id="KW-0479">Metal-binding</keyword>
<evidence type="ECO:0000256" key="2">
    <source>
        <dbReference type="ARBA" id="ARBA00023008"/>
    </source>
</evidence>
<comment type="caution">
    <text evidence="6">The sequence shown here is derived from an EMBL/GenBank/DDBJ whole genome shotgun (WGS) entry which is preliminary data.</text>
</comment>
<keyword evidence="7" id="KW-1185">Reference proteome</keyword>
<dbReference type="OrthoDB" id="6132182at2759"/>
<sequence>MYFRRGISIATLLVTLFHQTASVQAQCNAPSLRKEWRELSDPEKQDYHKSVRCLMNKPKERYPDESSVVTRLDDLTYTHDKLATIIHNVANFLPWHRMLVHEHENLLRSQCGYKGPYPYWDWTLDADANAVPTSPVWDAVLGFGGNGVPTGNMTAGFKSCVIDGPYANTTLTIGAPTTQTGPEDSPHCLIREWNNGRQDANGNWIIGDMAKSSYNTPVLRQIYSSTNYFDFEWRLENGPHAYLHNRIGGDMRPHTAPNDPIFYLHHANIDRIWAKWQGDNVTRLHADYSGWNDMWHTQRASINDTMPILHLLDSQVTVRDYMNPQGGRLCYQYTDSS</sequence>
<accession>A0A9P7USK2</accession>
<dbReference type="SUPFAM" id="SSF48056">
    <property type="entry name" value="Di-copper centre-containing domain"/>
    <property type="match status" value="1"/>
</dbReference>
<evidence type="ECO:0000313" key="7">
    <source>
        <dbReference type="Proteomes" id="UP001049176"/>
    </source>
</evidence>
<proteinExistence type="predicted"/>
<dbReference type="InterPro" id="IPR008922">
    <property type="entry name" value="Di-copper_centre_dom_sf"/>
</dbReference>
<dbReference type="KEGG" id="more:E1B28_008888"/>
<dbReference type="PANTHER" id="PTHR11474:SF126">
    <property type="entry name" value="TYROSINASE-LIKE PROTEIN TYR-1-RELATED"/>
    <property type="match status" value="1"/>
</dbReference>
<dbReference type="GeneID" id="66077964"/>
<dbReference type="RefSeq" id="XP_043009008.1">
    <property type="nucleotide sequence ID" value="XM_043153723.1"/>
</dbReference>
<dbReference type="Gene3D" id="1.10.1280.10">
    <property type="entry name" value="Di-copper center containing domain from catechol oxidase"/>
    <property type="match status" value="1"/>
</dbReference>
<protein>
    <recommendedName>
        <fullName evidence="4 5">Tyrosinase copper-binding domain-containing protein</fullName>
    </recommendedName>
</protein>
<keyword evidence="2" id="KW-0186">Copper</keyword>